<feature type="region of interest" description="Disordered" evidence="1">
    <location>
        <begin position="1"/>
        <end position="22"/>
    </location>
</feature>
<accession>A0AAV4CCA2</accession>
<evidence type="ECO:0000313" key="3">
    <source>
        <dbReference type="Proteomes" id="UP000735302"/>
    </source>
</evidence>
<comment type="caution">
    <text evidence="2">The sequence shown here is derived from an EMBL/GenBank/DDBJ whole genome shotgun (WGS) entry which is preliminary data.</text>
</comment>
<dbReference type="AlphaFoldDB" id="A0AAV4CCA2"/>
<reference evidence="2 3" key="1">
    <citation type="journal article" date="2021" name="Elife">
        <title>Chloroplast acquisition without the gene transfer in kleptoplastic sea slugs, Plakobranchus ocellatus.</title>
        <authorList>
            <person name="Maeda T."/>
            <person name="Takahashi S."/>
            <person name="Yoshida T."/>
            <person name="Shimamura S."/>
            <person name="Takaki Y."/>
            <person name="Nagai Y."/>
            <person name="Toyoda A."/>
            <person name="Suzuki Y."/>
            <person name="Arimoto A."/>
            <person name="Ishii H."/>
            <person name="Satoh N."/>
            <person name="Nishiyama T."/>
            <person name="Hasebe M."/>
            <person name="Maruyama T."/>
            <person name="Minagawa J."/>
            <person name="Obokata J."/>
            <person name="Shigenobu S."/>
        </authorList>
    </citation>
    <scope>NUCLEOTIDE SEQUENCE [LARGE SCALE GENOMIC DNA]</scope>
</reference>
<protein>
    <submittedName>
        <fullName evidence="2">Uncharacterized protein</fullName>
    </submittedName>
</protein>
<proteinExistence type="predicted"/>
<evidence type="ECO:0000256" key="1">
    <source>
        <dbReference type="SAM" id="MobiDB-lite"/>
    </source>
</evidence>
<keyword evidence="3" id="KW-1185">Reference proteome</keyword>
<sequence>MAQKEKTRKGGLKTRIDTQPFPKPFLKENDNEQLTVGDLYQKMREYLGGEEPYTKEYMKKKLMKTLDSDIVTTNIQGKDSVVTIRMIAEKILHQFWEQRKESETSTEKFRIIHTAAKLILADIKDIQYSKDFYPTREVVGDLEEM</sequence>
<dbReference type="Proteomes" id="UP000735302">
    <property type="component" value="Unassembled WGS sequence"/>
</dbReference>
<feature type="compositionally biased region" description="Basic residues" evidence="1">
    <location>
        <begin position="1"/>
        <end position="12"/>
    </location>
</feature>
<organism evidence="2 3">
    <name type="scientific">Plakobranchus ocellatus</name>
    <dbReference type="NCBI Taxonomy" id="259542"/>
    <lineage>
        <taxon>Eukaryota</taxon>
        <taxon>Metazoa</taxon>
        <taxon>Spiralia</taxon>
        <taxon>Lophotrochozoa</taxon>
        <taxon>Mollusca</taxon>
        <taxon>Gastropoda</taxon>
        <taxon>Heterobranchia</taxon>
        <taxon>Euthyneura</taxon>
        <taxon>Panpulmonata</taxon>
        <taxon>Sacoglossa</taxon>
        <taxon>Placobranchoidea</taxon>
        <taxon>Plakobranchidae</taxon>
        <taxon>Plakobranchus</taxon>
    </lineage>
</organism>
<name>A0AAV4CCA2_9GAST</name>
<evidence type="ECO:0000313" key="2">
    <source>
        <dbReference type="EMBL" id="GFO32951.1"/>
    </source>
</evidence>
<gene>
    <name evidence="2" type="ORF">PoB_005945600</name>
</gene>
<dbReference type="EMBL" id="BLXT01006697">
    <property type="protein sequence ID" value="GFO32951.1"/>
    <property type="molecule type" value="Genomic_DNA"/>
</dbReference>